<sequence>MIAAVYLPATTLPGRFTTRVGFQVTVLGWALVVVAEKAVRWLVSGCALASDGWPGVTTDSCPVAFLTGPDQYRTCPCGMEYCEGPLPVTKGLPVTVAVQLPAWVLVTVTDAICPLIKVLVSGYVPRSTAPGALMVRAA</sequence>
<organism evidence="1 2">
    <name type="scientific">Frankia nepalensis</name>
    <dbReference type="NCBI Taxonomy" id="1836974"/>
    <lineage>
        <taxon>Bacteria</taxon>
        <taxon>Bacillati</taxon>
        <taxon>Actinomycetota</taxon>
        <taxon>Actinomycetes</taxon>
        <taxon>Frankiales</taxon>
        <taxon>Frankiaceae</taxon>
        <taxon>Frankia</taxon>
    </lineage>
</organism>
<dbReference type="RefSeq" id="WP_203003274.1">
    <property type="nucleotide sequence ID" value="NZ_JADWYU010000243.1"/>
</dbReference>
<dbReference type="Proteomes" id="UP000604475">
    <property type="component" value="Unassembled WGS sequence"/>
</dbReference>
<name>A0A937RJW1_9ACTN</name>
<dbReference type="EMBL" id="JAEACQ010000390">
    <property type="protein sequence ID" value="MBL7633621.1"/>
    <property type="molecule type" value="Genomic_DNA"/>
</dbReference>
<gene>
    <name evidence="1" type="ORF">I7412_42015</name>
</gene>
<protein>
    <submittedName>
        <fullName evidence="1">Uncharacterized protein</fullName>
    </submittedName>
</protein>
<accession>A0A937RJW1</accession>
<proteinExistence type="predicted"/>
<evidence type="ECO:0000313" key="1">
    <source>
        <dbReference type="EMBL" id="MBL7633621.1"/>
    </source>
</evidence>
<dbReference type="AlphaFoldDB" id="A0A937RJW1"/>
<evidence type="ECO:0000313" key="2">
    <source>
        <dbReference type="Proteomes" id="UP000604475"/>
    </source>
</evidence>
<keyword evidence="2" id="KW-1185">Reference proteome</keyword>
<reference evidence="1" key="1">
    <citation type="submission" date="2020-12" db="EMBL/GenBank/DDBJ databases">
        <title>Genomic characterization of non-nitrogen-fixing Frankia strains.</title>
        <authorList>
            <person name="Carlos-Shanley C."/>
            <person name="Guerra T."/>
            <person name="Hahn D."/>
        </authorList>
    </citation>
    <scope>NUCLEOTIDE SEQUENCE</scope>
    <source>
        <strain evidence="1">CN6</strain>
    </source>
</reference>
<comment type="caution">
    <text evidence="1">The sequence shown here is derived from an EMBL/GenBank/DDBJ whole genome shotgun (WGS) entry which is preliminary data.</text>
</comment>